<dbReference type="PANTHER" id="PTHR30055">
    <property type="entry name" value="HTH-TYPE TRANSCRIPTIONAL REGULATOR RUTR"/>
    <property type="match status" value="1"/>
</dbReference>
<dbReference type="EMBL" id="CP014671">
    <property type="protein sequence ID" value="ANX02957.1"/>
    <property type="molecule type" value="Genomic_DNA"/>
</dbReference>
<dbReference type="GO" id="GO:0003700">
    <property type="term" value="F:DNA-binding transcription factor activity"/>
    <property type="evidence" value="ECO:0007669"/>
    <property type="project" value="TreeGrafter"/>
</dbReference>
<dbReference type="KEGG" id="gbi:PG2T_01280"/>
<feature type="DNA-binding region" description="H-T-H motif" evidence="2">
    <location>
        <begin position="40"/>
        <end position="59"/>
    </location>
</feature>
<feature type="domain" description="HTH tetR-type" evidence="3">
    <location>
        <begin position="17"/>
        <end position="77"/>
    </location>
</feature>
<dbReference type="PRINTS" id="PR00455">
    <property type="entry name" value="HTHTETR"/>
</dbReference>
<evidence type="ECO:0000313" key="5">
    <source>
        <dbReference type="Proteomes" id="UP000092952"/>
    </source>
</evidence>
<reference evidence="5" key="1">
    <citation type="submission" date="2016-03" db="EMBL/GenBank/DDBJ databases">
        <title>Complete genome sequence of Solimmundus cernigliae, representing a novel lineage of polycyclic aromatic hydrocarbon degraders within the Gammaproteobacteria.</title>
        <authorList>
            <person name="Singleton D.R."/>
            <person name="Dickey A.N."/>
            <person name="Scholl E.H."/>
            <person name="Wright F.A."/>
            <person name="Aitken M.D."/>
        </authorList>
    </citation>
    <scope>NUCLEOTIDE SEQUENCE [LARGE SCALE GENOMIC DNA]</scope>
    <source>
        <strain evidence="5">TR3.2</strain>
    </source>
</reference>
<accession>A0A1B1YQF7</accession>
<dbReference type="AlphaFoldDB" id="A0A1B1YQF7"/>
<evidence type="ECO:0000259" key="3">
    <source>
        <dbReference type="PROSITE" id="PS50977"/>
    </source>
</evidence>
<dbReference type="InterPro" id="IPR050109">
    <property type="entry name" value="HTH-type_TetR-like_transc_reg"/>
</dbReference>
<dbReference type="PANTHER" id="PTHR30055:SF226">
    <property type="entry name" value="HTH-TYPE TRANSCRIPTIONAL REGULATOR PKSA"/>
    <property type="match status" value="1"/>
</dbReference>
<protein>
    <recommendedName>
        <fullName evidence="3">HTH tetR-type domain-containing protein</fullName>
    </recommendedName>
</protein>
<evidence type="ECO:0000256" key="2">
    <source>
        <dbReference type="PROSITE-ProRule" id="PRU00335"/>
    </source>
</evidence>
<dbReference type="PROSITE" id="PS01081">
    <property type="entry name" value="HTH_TETR_1"/>
    <property type="match status" value="1"/>
</dbReference>
<dbReference type="SUPFAM" id="SSF46689">
    <property type="entry name" value="Homeodomain-like"/>
    <property type="match status" value="1"/>
</dbReference>
<sequence length="218" mass="24643">MSSPASQTPRADDPAEQLSHERILVQALPLFATQGYGGVTMREIARAAGLTIGTLYHYFPSKRALYLAVLDRAYGKAARHWTNEVLHGPDDPRDRLEIYLREYCAFVADNHDFVRLMKREQLEGDAEQMELQANTLFAQQYQDTVDLCAELAPQRDPTLLAHSLIGMVLHHYEVRALRPLFPGYRPEHDEPERVAAHVLSVLSEGMAWHAKPARDGKS</sequence>
<dbReference type="InterPro" id="IPR009057">
    <property type="entry name" value="Homeodomain-like_sf"/>
</dbReference>
<dbReference type="RefSeq" id="WP_068802470.1">
    <property type="nucleotide sequence ID" value="NZ_CP014671.1"/>
</dbReference>
<evidence type="ECO:0000256" key="1">
    <source>
        <dbReference type="ARBA" id="ARBA00023125"/>
    </source>
</evidence>
<dbReference type="OrthoDB" id="5293556at2"/>
<gene>
    <name evidence="4" type="ORF">PG2T_01280</name>
</gene>
<name>A0A1B1YQF7_9GAMM</name>
<evidence type="ECO:0000313" key="4">
    <source>
        <dbReference type="EMBL" id="ANX02957.1"/>
    </source>
</evidence>
<dbReference type="Gene3D" id="1.10.357.10">
    <property type="entry name" value="Tetracycline Repressor, domain 2"/>
    <property type="match status" value="1"/>
</dbReference>
<keyword evidence="1 2" id="KW-0238">DNA-binding</keyword>
<dbReference type="PROSITE" id="PS50977">
    <property type="entry name" value="HTH_TETR_2"/>
    <property type="match status" value="1"/>
</dbReference>
<organism evidence="4 5">
    <name type="scientific">Immundisolibacter cernigliae</name>
    <dbReference type="NCBI Taxonomy" id="1810504"/>
    <lineage>
        <taxon>Bacteria</taxon>
        <taxon>Pseudomonadati</taxon>
        <taxon>Pseudomonadota</taxon>
        <taxon>Gammaproteobacteria</taxon>
        <taxon>Immundisolibacterales</taxon>
        <taxon>Immundisolibacteraceae</taxon>
        <taxon>Immundisolibacter</taxon>
    </lineage>
</organism>
<dbReference type="Proteomes" id="UP000092952">
    <property type="component" value="Chromosome"/>
</dbReference>
<dbReference type="GO" id="GO:0000976">
    <property type="term" value="F:transcription cis-regulatory region binding"/>
    <property type="evidence" value="ECO:0007669"/>
    <property type="project" value="TreeGrafter"/>
</dbReference>
<dbReference type="Pfam" id="PF00440">
    <property type="entry name" value="TetR_N"/>
    <property type="match status" value="1"/>
</dbReference>
<dbReference type="InterPro" id="IPR036271">
    <property type="entry name" value="Tet_transcr_reg_TetR-rel_C_sf"/>
</dbReference>
<dbReference type="STRING" id="1810504.PG2T_01280"/>
<proteinExistence type="predicted"/>
<dbReference type="InterPro" id="IPR023772">
    <property type="entry name" value="DNA-bd_HTH_TetR-type_CS"/>
</dbReference>
<keyword evidence="5" id="KW-1185">Reference proteome</keyword>
<dbReference type="InterPro" id="IPR001647">
    <property type="entry name" value="HTH_TetR"/>
</dbReference>
<dbReference type="InParanoid" id="A0A1B1YQF7"/>
<dbReference type="Gene3D" id="1.10.10.60">
    <property type="entry name" value="Homeodomain-like"/>
    <property type="match status" value="1"/>
</dbReference>
<dbReference type="SUPFAM" id="SSF48498">
    <property type="entry name" value="Tetracyclin repressor-like, C-terminal domain"/>
    <property type="match status" value="1"/>
</dbReference>